<accession>A0A5E4Q9T7</accession>
<keyword evidence="2" id="KW-1185">Reference proteome</keyword>
<evidence type="ECO:0000313" key="2">
    <source>
        <dbReference type="Proteomes" id="UP000324832"/>
    </source>
</evidence>
<name>A0A5E4Q9T7_9NEOP</name>
<protein>
    <submittedName>
        <fullName evidence="1">Uncharacterized protein</fullName>
    </submittedName>
</protein>
<proteinExistence type="predicted"/>
<reference evidence="1 2" key="1">
    <citation type="submission" date="2017-07" db="EMBL/GenBank/DDBJ databases">
        <authorList>
            <person name="Talla V."/>
            <person name="Backstrom N."/>
        </authorList>
    </citation>
    <scope>NUCLEOTIDE SEQUENCE [LARGE SCALE GENOMIC DNA]</scope>
</reference>
<evidence type="ECO:0000313" key="1">
    <source>
        <dbReference type="EMBL" id="VVC95013.1"/>
    </source>
</evidence>
<dbReference type="Proteomes" id="UP000324832">
    <property type="component" value="Unassembled WGS sequence"/>
</dbReference>
<sequence>MTSQTTRKMALLLKRREFRRRRLLMTMVYEKDIKESHPNDDDTKTQEAIDSDDEAIWIKKCPREQNSLTKHKCFNCSRIFPSAETLNTHKCRKRTRKRKPTDDNSVCVPTQEDFLKKVKKTKSRENASQIVTCHNCNESFSSKVRLKFHIGILV</sequence>
<gene>
    <name evidence="1" type="ORF">LSINAPIS_LOCUS6827</name>
</gene>
<dbReference type="AlphaFoldDB" id="A0A5E4Q9T7"/>
<dbReference type="EMBL" id="FZQP02002203">
    <property type="protein sequence ID" value="VVC95013.1"/>
    <property type="molecule type" value="Genomic_DNA"/>
</dbReference>
<organism evidence="1 2">
    <name type="scientific">Leptidea sinapis</name>
    <dbReference type="NCBI Taxonomy" id="189913"/>
    <lineage>
        <taxon>Eukaryota</taxon>
        <taxon>Metazoa</taxon>
        <taxon>Ecdysozoa</taxon>
        <taxon>Arthropoda</taxon>
        <taxon>Hexapoda</taxon>
        <taxon>Insecta</taxon>
        <taxon>Pterygota</taxon>
        <taxon>Neoptera</taxon>
        <taxon>Endopterygota</taxon>
        <taxon>Lepidoptera</taxon>
        <taxon>Glossata</taxon>
        <taxon>Ditrysia</taxon>
        <taxon>Papilionoidea</taxon>
        <taxon>Pieridae</taxon>
        <taxon>Dismorphiinae</taxon>
        <taxon>Leptidea</taxon>
    </lineage>
</organism>